<sequence>MIGRKGDRWRESYSHAYRGYPVRVKVRKVYDKYGMFSILIYRMAKRLCTVMHSSCVCLGWTGGKKL</sequence>
<evidence type="ECO:0000313" key="1">
    <source>
        <dbReference type="EMBL" id="EEW97450.1"/>
    </source>
</evidence>
<organism evidence="1 2">
    <name type="scientific">Dialister invisus DSM 15470</name>
    <dbReference type="NCBI Taxonomy" id="592028"/>
    <lineage>
        <taxon>Bacteria</taxon>
        <taxon>Bacillati</taxon>
        <taxon>Bacillota</taxon>
        <taxon>Negativicutes</taxon>
        <taxon>Veillonellales</taxon>
        <taxon>Veillonellaceae</taxon>
        <taxon>Dialister</taxon>
    </lineage>
</organism>
<dbReference type="HOGENOM" id="CLU_2824166_0_0_9"/>
<protein>
    <submittedName>
        <fullName evidence="1">Uncharacterized protein</fullName>
    </submittedName>
</protein>
<proteinExistence type="predicted"/>
<dbReference type="Proteomes" id="UP000004736">
    <property type="component" value="Unassembled WGS sequence"/>
</dbReference>
<dbReference type="AlphaFoldDB" id="C9LPG4"/>
<reference evidence="1" key="1">
    <citation type="submission" date="2009-09" db="EMBL/GenBank/DDBJ databases">
        <authorList>
            <person name="Weinstock G."/>
            <person name="Sodergren E."/>
            <person name="Clifton S."/>
            <person name="Fulton L."/>
            <person name="Fulton B."/>
            <person name="Courtney L."/>
            <person name="Fronick C."/>
            <person name="Harrison M."/>
            <person name="Strong C."/>
            <person name="Farmer C."/>
            <person name="Delahaunty K."/>
            <person name="Markovic C."/>
            <person name="Hall O."/>
            <person name="Minx P."/>
            <person name="Tomlinson C."/>
            <person name="Mitreva M."/>
            <person name="Nelson J."/>
            <person name="Hou S."/>
            <person name="Wollam A."/>
            <person name="Pepin K.H."/>
            <person name="Johnson M."/>
            <person name="Bhonagiri V."/>
            <person name="Nash W.E."/>
            <person name="Warren W."/>
            <person name="Chinwalla A."/>
            <person name="Mardis E.R."/>
            <person name="Wilson R.K."/>
        </authorList>
    </citation>
    <scope>NUCLEOTIDE SEQUENCE [LARGE SCALE GENOMIC DNA]</scope>
    <source>
        <strain evidence="1">DSM 15470</strain>
    </source>
</reference>
<dbReference type="EMBL" id="ACIM02000001">
    <property type="protein sequence ID" value="EEW97450.1"/>
    <property type="molecule type" value="Genomic_DNA"/>
</dbReference>
<keyword evidence="2" id="KW-1185">Reference proteome</keyword>
<accession>C9LPG4</accession>
<name>C9LPG4_9FIRM</name>
<evidence type="ECO:0000313" key="2">
    <source>
        <dbReference type="Proteomes" id="UP000004736"/>
    </source>
</evidence>
<dbReference type="STRING" id="592028.GCWU000321_01444"/>
<comment type="caution">
    <text evidence="1">The sequence shown here is derived from an EMBL/GenBank/DDBJ whole genome shotgun (WGS) entry which is preliminary data.</text>
</comment>
<gene>
    <name evidence="1" type="ORF">GCWU000321_01444</name>
</gene>